<dbReference type="Pfam" id="PF01633">
    <property type="entry name" value="Choline_kinase"/>
    <property type="match status" value="1"/>
</dbReference>
<keyword evidence="4" id="KW-0418">Kinase</keyword>
<evidence type="ECO:0000256" key="2">
    <source>
        <dbReference type="ARBA" id="ARBA00038211"/>
    </source>
</evidence>
<evidence type="ECO:0000256" key="1">
    <source>
        <dbReference type="ARBA" id="ARBA00037883"/>
    </source>
</evidence>
<dbReference type="GO" id="GO:0006646">
    <property type="term" value="P:phosphatidylethanolamine biosynthetic process"/>
    <property type="evidence" value="ECO:0007669"/>
    <property type="project" value="TreeGrafter"/>
</dbReference>
<dbReference type="PANTHER" id="PTHR22603">
    <property type="entry name" value="CHOLINE/ETHANOALAMINE KINASE"/>
    <property type="match status" value="1"/>
</dbReference>
<dbReference type="PANTHER" id="PTHR22603:SF66">
    <property type="entry name" value="ETHANOLAMINE KINASE"/>
    <property type="match status" value="1"/>
</dbReference>
<dbReference type="Gene3D" id="3.30.200.20">
    <property type="entry name" value="Phosphorylase Kinase, domain 1"/>
    <property type="match status" value="1"/>
</dbReference>
<name>A0AAX4P598_9CHLO</name>
<dbReference type="SUPFAM" id="SSF56112">
    <property type="entry name" value="Protein kinase-like (PK-like)"/>
    <property type="match status" value="1"/>
</dbReference>
<accession>A0AAX4P598</accession>
<sequence length="370" mass="42302">MGAEITWVAPQRAGGEPEPEWVAKRDAQTASICKALVGGWEAGAETSVKVITGGITNALFMVTNHDLLNKVPAVSEGGPRPVVLLRVYGDNTDLLIDRKKELSVLRQLNTHGFGAQVLATFSNGRIEEYLDGYSTMDYTLCVQPLHATRIARLAARFHGVRVEPRSEPAMWDTLREWYQTARSLRFEDASKRAAVAKIDYELLSREIDVMRRACAELGPATVFMHGDLLPGNIMTSERDQRMTFIDFEYSTYGYQGFDIGNHWNECMGLECDLSLYPSEKTRRHFIVEYAKAWIELGGEDGGRSFDDFVETLYLQSEFFVLASHIYWSVWSIIQARYSKIDFDYVAYFEKRWRYYREMKPSTFAKLKLEP</sequence>
<dbReference type="EC" id="2.7.1.82" evidence="3"/>
<dbReference type="Gene3D" id="3.90.1200.10">
    <property type="match status" value="1"/>
</dbReference>
<evidence type="ECO:0000313" key="4">
    <source>
        <dbReference type="EMBL" id="WZN61268.1"/>
    </source>
</evidence>
<gene>
    <name evidence="4" type="ORF">HKI87_04g28030</name>
</gene>
<evidence type="ECO:0000256" key="3">
    <source>
        <dbReference type="ARBA" id="ARBA00038874"/>
    </source>
</evidence>
<dbReference type="CDD" id="cd05157">
    <property type="entry name" value="ETNK_euk"/>
    <property type="match status" value="1"/>
</dbReference>
<dbReference type="EMBL" id="CP151504">
    <property type="protein sequence ID" value="WZN61268.1"/>
    <property type="molecule type" value="Genomic_DNA"/>
</dbReference>
<protein>
    <recommendedName>
        <fullName evidence="3">ethanolamine kinase</fullName>
        <ecNumber evidence="3">2.7.1.82</ecNumber>
    </recommendedName>
</protein>
<comment type="pathway">
    <text evidence="1">Phospholipid metabolism; phosphatidylethanolamine biosynthesis; phosphatidylethanolamine from ethanolamine: step 1/3.</text>
</comment>
<evidence type="ECO:0000313" key="5">
    <source>
        <dbReference type="Proteomes" id="UP001472866"/>
    </source>
</evidence>
<reference evidence="4 5" key="1">
    <citation type="submission" date="2024-03" db="EMBL/GenBank/DDBJ databases">
        <title>Complete genome sequence of the green alga Chloropicon roscoffensis RCC1871.</title>
        <authorList>
            <person name="Lemieux C."/>
            <person name="Pombert J.-F."/>
            <person name="Otis C."/>
            <person name="Turmel M."/>
        </authorList>
    </citation>
    <scope>NUCLEOTIDE SEQUENCE [LARGE SCALE GENOMIC DNA]</scope>
    <source>
        <strain evidence="4 5">RCC1871</strain>
    </source>
</reference>
<dbReference type="GO" id="GO:0004305">
    <property type="term" value="F:ethanolamine kinase activity"/>
    <property type="evidence" value="ECO:0007669"/>
    <property type="project" value="UniProtKB-EC"/>
</dbReference>
<dbReference type="Proteomes" id="UP001472866">
    <property type="component" value="Chromosome 04"/>
</dbReference>
<dbReference type="InterPro" id="IPR011009">
    <property type="entry name" value="Kinase-like_dom_sf"/>
</dbReference>
<comment type="similarity">
    <text evidence="2">Belongs to the choline/ethanolamine kinase family.</text>
</comment>
<organism evidence="4 5">
    <name type="scientific">Chloropicon roscoffensis</name>
    <dbReference type="NCBI Taxonomy" id="1461544"/>
    <lineage>
        <taxon>Eukaryota</taxon>
        <taxon>Viridiplantae</taxon>
        <taxon>Chlorophyta</taxon>
        <taxon>Chloropicophyceae</taxon>
        <taxon>Chloropicales</taxon>
        <taxon>Chloropicaceae</taxon>
        <taxon>Chloropicon</taxon>
    </lineage>
</organism>
<proteinExistence type="inferred from homology"/>
<dbReference type="GO" id="GO:0005737">
    <property type="term" value="C:cytoplasm"/>
    <property type="evidence" value="ECO:0007669"/>
    <property type="project" value="TreeGrafter"/>
</dbReference>
<keyword evidence="4" id="KW-0808">Transferase</keyword>
<dbReference type="AlphaFoldDB" id="A0AAX4P598"/>
<keyword evidence="5" id="KW-1185">Reference proteome</keyword>